<dbReference type="InterPro" id="IPR020616">
    <property type="entry name" value="Thiolase_N"/>
</dbReference>
<dbReference type="Proteomes" id="UP000008963">
    <property type="component" value="Chromosome"/>
</dbReference>
<feature type="active site" description="Proton acceptor" evidence="4">
    <location>
        <position position="411"/>
    </location>
</feature>
<feature type="active site" description="Proton acceptor" evidence="4">
    <location>
        <position position="381"/>
    </location>
</feature>
<dbReference type="PANTHER" id="PTHR42689:SF1">
    <property type="entry name" value="ACETYL-COA ACYLTRANSFERASE FADA2 (3-KETOACYL-COA THIOLASE) (BETA-KETOTHIOLASE)-RELATED"/>
    <property type="match status" value="1"/>
</dbReference>
<sequence length="424" mass="45475">MSEIKKVCIIDGTRIPFCRSGSKYMGMSNKELMSTALKGLVSKLNLEGKAVGELSLGAVSKHAADFSLARECAIESGLSFATPTFDVQMACGTSLEAAILVGNKIALGHIDCAIAGGVDTNSDVPIEFSKKFSDRLLRLNGAKTLGQKLSVLKGFSPKELLPKLPAVKEARTGKSMGESCEDMAKTWNISRFEQDQLALESHQKAEAAYQQGFFDDLITSCAGVKKDNIVRGDTSLDKLNKLRTAFDKSSKGTLTAGNSSPLSDGASCVFLCSEEYAMKNKLDVMAYLTYSQSAAVDYINEEGLLMAPAYAVPKMLERADLTLQDFDFYEIHEAFSAQVLCTLKAWEDENFCKEKLGLEKALGSIDRSKLNVKGGSVALGHPFAATGTRIVTSLAKMLNEKGSGRGLISICTAGGMGVTAILEK</sequence>
<dbReference type="InterPro" id="IPR050521">
    <property type="entry name" value="3-ketoacyl-CoA_Thiolase"/>
</dbReference>
<feature type="domain" description="Thiolase N-terminal" evidence="6">
    <location>
        <begin position="7"/>
        <end position="275"/>
    </location>
</feature>
<evidence type="ECO:0000313" key="8">
    <source>
        <dbReference type="EMBL" id="CBW26233.1"/>
    </source>
</evidence>
<dbReference type="NCBIfam" id="TIGR01930">
    <property type="entry name" value="AcCoA-C-Actrans"/>
    <property type="match status" value="1"/>
</dbReference>
<dbReference type="PROSITE" id="PS00737">
    <property type="entry name" value="THIOLASE_2"/>
    <property type="match status" value="1"/>
</dbReference>
<evidence type="ECO:0000256" key="1">
    <source>
        <dbReference type="ARBA" id="ARBA00010982"/>
    </source>
</evidence>
<name>E1WZP7_HALMS</name>
<keyword evidence="3 5" id="KW-0012">Acyltransferase</keyword>
<dbReference type="STRING" id="862908.BMS_1367"/>
<dbReference type="eggNOG" id="COG0183">
    <property type="taxonomic scope" value="Bacteria"/>
</dbReference>
<keyword evidence="9" id="KW-1185">Reference proteome</keyword>
<reference evidence="9" key="1">
    <citation type="journal article" date="2013" name="ISME J.">
        <title>A small predatory core genome in the divergent marine Bacteriovorax marinus SJ and the terrestrial Bdellovibrio bacteriovorus.</title>
        <authorList>
            <person name="Crossman L.C."/>
            <person name="Chen H."/>
            <person name="Cerdeno-Tarraga A.M."/>
            <person name="Brooks K."/>
            <person name="Quail M.A."/>
            <person name="Pineiro S.A."/>
            <person name="Hobley L."/>
            <person name="Sockett R.E."/>
            <person name="Bentley S.D."/>
            <person name="Parkhill J."/>
            <person name="Williams H.N."/>
            <person name="Stine O.C."/>
        </authorList>
    </citation>
    <scope>NUCLEOTIDE SEQUENCE [LARGE SCALE GENOMIC DNA]</scope>
    <source>
        <strain evidence="9">ATCC BAA-682 / DSM 15412 / SJ</strain>
    </source>
</reference>
<dbReference type="Pfam" id="PF00108">
    <property type="entry name" value="Thiolase_N"/>
    <property type="match status" value="1"/>
</dbReference>
<dbReference type="PATRIC" id="fig|862908.3.peg.1301"/>
<dbReference type="RefSeq" id="WP_014244017.1">
    <property type="nucleotide sequence ID" value="NC_016620.1"/>
</dbReference>
<dbReference type="Pfam" id="PF02803">
    <property type="entry name" value="Thiolase_C"/>
    <property type="match status" value="1"/>
</dbReference>
<dbReference type="OrthoDB" id="5288246at2"/>
<organism evidence="8 9">
    <name type="scientific">Halobacteriovorax marinus (strain ATCC BAA-682 / DSM 15412 / SJ)</name>
    <name type="common">Bacteriovorax marinus</name>
    <dbReference type="NCBI Taxonomy" id="862908"/>
    <lineage>
        <taxon>Bacteria</taxon>
        <taxon>Pseudomonadati</taxon>
        <taxon>Bdellovibrionota</taxon>
        <taxon>Bacteriovoracia</taxon>
        <taxon>Bacteriovoracales</taxon>
        <taxon>Halobacteriovoraceae</taxon>
        <taxon>Halobacteriovorax</taxon>
    </lineage>
</organism>
<dbReference type="PIRSF" id="PIRSF000429">
    <property type="entry name" value="Ac-CoA_Ac_transf"/>
    <property type="match status" value="1"/>
</dbReference>
<gene>
    <name evidence="8" type="ordered locus">BMS_1367</name>
</gene>
<proteinExistence type="inferred from homology"/>
<dbReference type="EMBL" id="FQ312005">
    <property type="protein sequence ID" value="CBW26233.1"/>
    <property type="molecule type" value="Genomic_DNA"/>
</dbReference>
<dbReference type="PANTHER" id="PTHR42689">
    <property type="entry name" value="ACETYL-COA ACYLTRANSFERASE FADA2 (3-KETOACYL-COA THIOLASE) (BETA-KETOTHIOLASE)-RELATED"/>
    <property type="match status" value="1"/>
</dbReference>
<evidence type="ECO:0000259" key="6">
    <source>
        <dbReference type="Pfam" id="PF00108"/>
    </source>
</evidence>
<evidence type="ECO:0000313" key="9">
    <source>
        <dbReference type="Proteomes" id="UP000008963"/>
    </source>
</evidence>
<protein>
    <submittedName>
        <fullName evidence="8">Acetyl-CoA acyltransferase</fullName>
    </submittedName>
</protein>
<dbReference type="GO" id="GO:0003988">
    <property type="term" value="F:acetyl-CoA C-acyltransferase activity"/>
    <property type="evidence" value="ECO:0007669"/>
    <property type="project" value="UniProtKB-ARBA"/>
</dbReference>
<evidence type="ECO:0000256" key="3">
    <source>
        <dbReference type="ARBA" id="ARBA00023315"/>
    </source>
</evidence>
<dbReference type="KEGG" id="bmx:BMS_1367"/>
<dbReference type="InterPro" id="IPR016039">
    <property type="entry name" value="Thiolase-like"/>
</dbReference>
<dbReference type="Gene3D" id="3.40.47.10">
    <property type="match status" value="1"/>
</dbReference>
<keyword evidence="2 5" id="KW-0808">Transferase</keyword>
<dbReference type="InterPro" id="IPR002155">
    <property type="entry name" value="Thiolase"/>
</dbReference>
<evidence type="ECO:0000256" key="5">
    <source>
        <dbReference type="RuleBase" id="RU003557"/>
    </source>
</evidence>
<dbReference type="CDD" id="cd00751">
    <property type="entry name" value="thiolase"/>
    <property type="match status" value="1"/>
</dbReference>
<dbReference type="NCBIfam" id="NF006740">
    <property type="entry name" value="PRK09268.1"/>
    <property type="match status" value="1"/>
</dbReference>
<comment type="similarity">
    <text evidence="1 5">Belongs to the thiolase-like superfamily. Thiolase family.</text>
</comment>
<dbReference type="SUPFAM" id="SSF53901">
    <property type="entry name" value="Thiolase-like"/>
    <property type="match status" value="2"/>
</dbReference>
<accession>E1WZP7</accession>
<dbReference type="InterPro" id="IPR020617">
    <property type="entry name" value="Thiolase_C"/>
</dbReference>
<feature type="active site" description="Acyl-thioester intermediate" evidence="4">
    <location>
        <position position="91"/>
    </location>
</feature>
<dbReference type="InterPro" id="IPR020613">
    <property type="entry name" value="Thiolase_CS"/>
</dbReference>
<dbReference type="GO" id="GO:0005829">
    <property type="term" value="C:cytosol"/>
    <property type="evidence" value="ECO:0007669"/>
    <property type="project" value="TreeGrafter"/>
</dbReference>
<evidence type="ECO:0000259" key="7">
    <source>
        <dbReference type="Pfam" id="PF02803"/>
    </source>
</evidence>
<evidence type="ECO:0000256" key="2">
    <source>
        <dbReference type="ARBA" id="ARBA00022679"/>
    </source>
</evidence>
<evidence type="ECO:0000256" key="4">
    <source>
        <dbReference type="PIRSR" id="PIRSR000429-1"/>
    </source>
</evidence>
<dbReference type="HOGENOM" id="CLU_031026_2_0_7"/>
<dbReference type="AlphaFoldDB" id="E1WZP7"/>
<feature type="domain" description="Thiolase C-terminal" evidence="7">
    <location>
        <begin position="285"/>
        <end position="424"/>
    </location>
</feature>